<dbReference type="Proteomes" id="UP001229862">
    <property type="component" value="Chromosome"/>
</dbReference>
<organism evidence="3">
    <name type="scientific">Thiothrix subterranea</name>
    <dbReference type="NCBI Taxonomy" id="2735563"/>
    <lineage>
        <taxon>Bacteria</taxon>
        <taxon>Pseudomonadati</taxon>
        <taxon>Pseudomonadota</taxon>
        <taxon>Gammaproteobacteria</taxon>
        <taxon>Thiotrichales</taxon>
        <taxon>Thiotrichaceae</taxon>
        <taxon>Thiothrix</taxon>
    </lineage>
</organism>
<dbReference type="RefSeq" id="WP_308136272.1">
    <property type="nucleotide sequence ID" value="NZ_CP133197.1"/>
</dbReference>
<evidence type="ECO:0000313" key="4">
    <source>
        <dbReference type="Proteomes" id="UP001223336"/>
    </source>
</evidence>
<dbReference type="CDD" id="cd00085">
    <property type="entry name" value="HNHc"/>
    <property type="match status" value="1"/>
</dbReference>
<keyword evidence="4" id="KW-1185">Reference proteome</keyword>
<dbReference type="GO" id="GO:0003676">
    <property type="term" value="F:nucleic acid binding"/>
    <property type="evidence" value="ECO:0007669"/>
    <property type="project" value="InterPro"/>
</dbReference>
<dbReference type="Pfam" id="PF01844">
    <property type="entry name" value="HNH"/>
    <property type="match status" value="1"/>
</dbReference>
<dbReference type="PANTHER" id="PTHR33877">
    <property type="entry name" value="SLL1193 PROTEIN"/>
    <property type="match status" value="1"/>
</dbReference>
<proteinExistence type="predicted"/>
<evidence type="ECO:0000259" key="1">
    <source>
        <dbReference type="SMART" id="SM00507"/>
    </source>
</evidence>
<name>A0AA51R4R1_9GAMM</name>
<dbReference type="InterPro" id="IPR003615">
    <property type="entry name" value="HNH_nuc"/>
</dbReference>
<keyword evidence="3" id="KW-0540">Nuclease</keyword>
<feature type="domain" description="HNH nuclease" evidence="1">
    <location>
        <begin position="3"/>
        <end position="58"/>
    </location>
</feature>
<gene>
    <name evidence="2" type="ORF">RCC75_18810</name>
    <name evidence="3" type="ORF">RCG00_00900</name>
</gene>
<dbReference type="PANTHER" id="PTHR33877:SF1">
    <property type="entry name" value="TYPE IV METHYL-DIRECTED RESTRICTION ENZYME ECOKMCRA"/>
    <property type="match status" value="1"/>
</dbReference>
<sequence>MNPLYGLIASRAKHRCEYCHAPEVIFNFPFEVEHIIPLALDGSSHGSNLALSCRSCNLYKSSHINGVDPETQRKVRLFNPRNDEWSEHFMVNTETAEIIGLTENGRTTVLQLKMNKPSQLAARKQWMLLELFP</sequence>
<keyword evidence="3" id="KW-0255">Endonuclease</keyword>
<reference evidence="3 4" key="1">
    <citation type="submission" date="2023-08" db="EMBL/GenBank/DDBJ databases">
        <title>New molecular markers tilS and rpoB for phylogenetic and monitoring studies of the genus Thiothrix biodiversity.</title>
        <authorList>
            <person name="Ravin N.V."/>
            <person name="Smolyakov D."/>
            <person name="Markov N.D."/>
            <person name="Beletsky A.V."/>
            <person name="Mardanov A.V."/>
            <person name="Rudenko T.S."/>
            <person name="Grabovich M.Y."/>
        </authorList>
    </citation>
    <scope>NUCLEOTIDE SEQUENCE</scope>
    <source>
        <strain evidence="3">DNT52</strain>
        <strain evidence="2 4">H33</strain>
    </source>
</reference>
<protein>
    <submittedName>
        <fullName evidence="3">HNH endonuclease</fullName>
    </submittedName>
</protein>
<dbReference type="InterPro" id="IPR052892">
    <property type="entry name" value="NA-targeting_endonuclease"/>
</dbReference>
<keyword evidence="3" id="KW-0378">Hydrolase</keyword>
<dbReference type="AlphaFoldDB" id="A0AA51R4R1"/>
<dbReference type="Proteomes" id="UP001223336">
    <property type="component" value="Unassembled WGS sequence"/>
</dbReference>
<dbReference type="EMBL" id="CP133217">
    <property type="protein sequence ID" value="WML86931.1"/>
    <property type="molecule type" value="Genomic_DNA"/>
</dbReference>
<dbReference type="GO" id="GO:0004519">
    <property type="term" value="F:endonuclease activity"/>
    <property type="evidence" value="ECO:0007669"/>
    <property type="project" value="UniProtKB-KW"/>
</dbReference>
<dbReference type="InterPro" id="IPR002711">
    <property type="entry name" value="HNH"/>
</dbReference>
<dbReference type="Gene3D" id="1.10.30.50">
    <property type="match status" value="1"/>
</dbReference>
<dbReference type="GO" id="GO:0008270">
    <property type="term" value="F:zinc ion binding"/>
    <property type="evidence" value="ECO:0007669"/>
    <property type="project" value="InterPro"/>
</dbReference>
<evidence type="ECO:0000313" key="2">
    <source>
        <dbReference type="EMBL" id="MDQ5770586.1"/>
    </source>
</evidence>
<evidence type="ECO:0000313" key="3">
    <source>
        <dbReference type="EMBL" id="WML86931.1"/>
    </source>
</evidence>
<accession>A0AA51R4R1</accession>
<dbReference type="SMART" id="SM00507">
    <property type="entry name" value="HNHc"/>
    <property type="match status" value="1"/>
</dbReference>
<dbReference type="EMBL" id="JAVFKN010000034">
    <property type="protein sequence ID" value="MDQ5770586.1"/>
    <property type="molecule type" value="Genomic_DNA"/>
</dbReference>